<evidence type="ECO:0000256" key="2">
    <source>
        <dbReference type="RuleBase" id="RU361163"/>
    </source>
</evidence>
<dbReference type="InterPro" id="IPR013319">
    <property type="entry name" value="GH11/12"/>
</dbReference>
<dbReference type="GO" id="GO:0008810">
    <property type="term" value="F:cellulase activity"/>
    <property type="evidence" value="ECO:0007669"/>
    <property type="project" value="InterPro"/>
</dbReference>
<evidence type="ECO:0000256" key="1">
    <source>
        <dbReference type="ARBA" id="ARBA00005519"/>
    </source>
</evidence>
<accession>A0A9P1M727</accession>
<dbReference type="AlphaFoldDB" id="A0A9P1M727"/>
<keyword evidence="2" id="KW-0119">Carbohydrate metabolism</keyword>
<organism evidence="4 5">
    <name type="scientific">Parascedosporium putredinis</name>
    <dbReference type="NCBI Taxonomy" id="1442378"/>
    <lineage>
        <taxon>Eukaryota</taxon>
        <taxon>Fungi</taxon>
        <taxon>Dikarya</taxon>
        <taxon>Ascomycota</taxon>
        <taxon>Pezizomycotina</taxon>
        <taxon>Sordariomycetes</taxon>
        <taxon>Hypocreomycetidae</taxon>
        <taxon>Microascales</taxon>
        <taxon>Microascaceae</taxon>
        <taxon>Parascedosporium</taxon>
    </lineage>
</organism>
<keyword evidence="3" id="KW-0732">Signal</keyword>
<dbReference type="GO" id="GO:0000272">
    <property type="term" value="P:polysaccharide catabolic process"/>
    <property type="evidence" value="ECO:0007669"/>
    <property type="project" value="UniProtKB-KW"/>
</dbReference>
<dbReference type="OrthoDB" id="89349at2759"/>
<protein>
    <submittedName>
        <fullName evidence="4">Uncharacterized protein</fullName>
    </submittedName>
</protein>
<dbReference type="InterPro" id="IPR013320">
    <property type="entry name" value="ConA-like_dom_sf"/>
</dbReference>
<dbReference type="EMBL" id="CALLCH030000005">
    <property type="protein sequence ID" value="CAI4212666.1"/>
    <property type="molecule type" value="Genomic_DNA"/>
</dbReference>
<keyword evidence="2" id="KW-0624">Polysaccharide degradation</keyword>
<dbReference type="PANTHER" id="PTHR34002">
    <property type="entry name" value="BLR1656 PROTEIN"/>
    <property type="match status" value="1"/>
</dbReference>
<comment type="caution">
    <text evidence="4">The sequence shown here is derived from an EMBL/GenBank/DDBJ whole genome shotgun (WGS) entry which is preliminary data.</text>
</comment>
<keyword evidence="2" id="KW-0378">Hydrolase</keyword>
<gene>
    <name evidence="4" type="ORF">PPNO1_LOCUS2419</name>
</gene>
<dbReference type="InterPro" id="IPR002594">
    <property type="entry name" value="GH12"/>
</dbReference>
<dbReference type="SUPFAM" id="SSF49899">
    <property type="entry name" value="Concanavalin A-like lectins/glucanases"/>
    <property type="match status" value="1"/>
</dbReference>
<evidence type="ECO:0000256" key="3">
    <source>
        <dbReference type="SAM" id="SignalP"/>
    </source>
</evidence>
<reference evidence="4" key="1">
    <citation type="submission" date="2022-11" db="EMBL/GenBank/DDBJ databases">
        <authorList>
            <person name="Scott C."/>
            <person name="Bruce N."/>
        </authorList>
    </citation>
    <scope>NUCLEOTIDE SEQUENCE</scope>
</reference>
<sequence length="179" mass="19093">MKFSPILSVFLATLASVSPAAAQSTTDCGNFASISRGIYTVYNLMFGIPSSGSQCITANSLLNLVLNWSVQWTFAADGDEPISFPNAGHVRIAHQHTYYRPYIVPAIPGHRGGKTVYSFVSGTTQQTFAGDLKSFLTYLVNNQGLTNSRCVQSLGAGTETYVGSGLFNTTAYTATLVAL</sequence>
<evidence type="ECO:0000313" key="5">
    <source>
        <dbReference type="Proteomes" id="UP000838763"/>
    </source>
</evidence>
<keyword evidence="2" id="KW-0326">Glycosidase</keyword>
<feature type="signal peptide" evidence="3">
    <location>
        <begin position="1"/>
        <end position="22"/>
    </location>
</feature>
<name>A0A9P1M727_9PEZI</name>
<dbReference type="Gene3D" id="2.60.120.180">
    <property type="match status" value="2"/>
</dbReference>
<feature type="chain" id="PRO_5040472153" evidence="3">
    <location>
        <begin position="23"/>
        <end position="179"/>
    </location>
</feature>
<dbReference type="Proteomes" id="UP000838763">
    <property type="component" value="Unassembled WGS sequence"/>
</dbReference>
<comment type="similarity">
    <text evidence="1 2">Belongs to the glycosyl hydrolase 12 (cellulase H) family.</text>
</comment>
<proteinExistence type="inferred from homology"/>
<evidence type="ECO:0000313" key="4">
    <source>
        <dbReference type="EMBL" id="CAI4212666.1"/>
    </source>
</evidence>
<dbReference type="PANTHER" id="PTHR34002:SF9">
    <property type="entry name" value="XYLOGLUCAN-SPECIFIC ENDO-BETA-1,4-GLUCANASE A"/>
    <property type="match status" value="1"/>
</dbReference>
<dbReference type="Pfam" id="PF01670">
    <property type="entry name" value="Glyco_hydro_12"/>
    <property type="match status" value="1"/>
</dbReference>
<keyword evidence="5" id="KW-1185">Reference proteome</keyword>